<organism evidence="1 2">
    <name type="scientific">Escherichia phage RB16</name>
    <dbReference type="NCBI Taxonomy" id="2681599"/>
    <lineage>
        <taxon>Viruses</taxon>
        <taxon>Duplodnaviria</taxon>
        <taxon>Heunggongvirae</taxon>
        <taxon>Uroviricota</taxon>
        <taxon>Caudoviricetes</taxon>
        <taxon>Pantevenvirales</taxon>
        <taxon>Straboviridae</taxon>
        <taxon>Pseudotevenvirus</taxon>
        <taxon>Pseudotevenvirus RB16</taxon>
    </lineage>
</organism>
<proteinExistence type="predicted"/>
<protein>
    <submittedName>
        <fullName evidence="1">Uncharacterized protein</fullName>
    </submittedName>
</protein>
<dbReference type="GeneID" id="9712750"/>
<keyword evidence="2" id="KW-1185">Reference proteome</keyword>
<organismHost>
    <name type="scientific">Escherichia coli</name>
    <dbReference type="NCBI Taxonomy" id="562"/>
</organismHost>
<dbReference type="Proteomes" id="UP000001091">
    <property type="component" value="Segment"/>
</dbReference>
<gene>
    <name evidence="1" type="primary">motB.2</name>
    <name evidence="1" type="ORF">RB16p009</name>
</gene>
<dbReference type="EMBL" id="HM134276">
    <property type="protein sequence ID" value="ADJ55313.1"/>
    <property type="molecule type" value="Genomic_DNA"/>
</dbReference>
<accession>D9IC70</accession>
<dbReference type="RefSeq" id="YP_003858309.1">
    <property type="nucleotide sequence ID" value="NC_014467.1"/>
</dbReference>
<dbReference type="KEGG" id="vg:9712750"/>
<evidence type="ECO:0000313" key="1">
    <source>
        <dbReference type="EMBL" id="ADJ55313.1"/>
    </source>
</evidence>
<name>D9IC70_BPRB1</name>
<evidence type="ECO:0000313" key="2">
    <source>
        <dbReference type="Proteomes" id="UP000001091"/>
    </source>
</evidence>
<sequence>MLVYRVELNVSVIRDQNCGKTQWTRNIGPYVTQVINNKTLKWLEQFYINPRPCVSIDDDRHPAPWEDLRLSRSLNGGGFDGFHFGFASLPKLSKWFNKYERERLHNCGFVCMVYEVDRLYAGKSQCVFDMRRANLIDMLSLKEIY</sequence>
<reference evidence="1 2" key="1">
    <citation type="journal article" date="2010" name="Virol. J.">
        <title>Genomes of the T4-related bacteriophages as windows on microbial genome evolution.</title>
        <authorList>
            <person name="Petrov V.M."/>
            <person name="Ratnayaka S."/>
            <person name="Nolan J.M."/>
            <person name="Miller E.S."/>
            <person name="Karam J.D."/>
        </authorList>
    </citation>
    <scope>NUCLEOTIDE SEQUENCE [LARGE SCALE GENOMIC DNA]</scope>
</reference>